<proteinExistence type="predicted"/>
<evidence type="ECO:0000313" key="2">
    <source>
        <dbReference type="EMBL" id="CAG8906507.1"/>
    </source>
</evidence>
<dbReference type="OrthoDB" id="4288160at2759"/>
<protein>
    <submittedName>
        <fullName evidence="2">Uncharacterized protein</fullName>
    </submittedName>
</protein>
<reference evidence="2" key="1">
    <citation type="submission" date="2021-07" db="EMBL/GenBank/DDBJ databases">
        <authorList>
            <person name="Branca A.L. A."/>
        </authorList>
    </citation>
    <scope>NUCLEOTIDE SEQUENCE</scope>
</reference>
<feature type="compositionally biased region" description="Low complexity" evidence="1">
    <location>
        <begin position="26"/>
        <end position="43"/>
    </location>
</feature>
<keyword evidence="3" id="KW-1185">Reference proteome</keyword>
<dbReference type="Proteomes" id="UP001154252">
    <property type="component" value="Unassembled WGS sequence"/>
</dbReference>
<evidence type="ECO:0000256" key="1">
    <source>
        <dbReference type="SAM" id="MobiDB-lite"/>
    </source>
</evidence>
<comment type="caution">
    <text evidence="2">The sequence shown here is derived from an EMBL/GenBank/DDBJ whole genome shotgun (WGS) entry which is preliminary data.</text>
</comment>
<gene>
    <name evidence="2" type="ORF">PEGY_LOCUS8540</name>
</gene>
<sequence length="137" mass="15039">MSSSQSLCFGNNRGPDPGPEPGPDPGTGTNTGTSTGTDSTPQGSYWRVLYGLYEPRYWVEPGKLLCDCPSHDVSRWPTELAELTIASCAYRCPYCDEFNKNGRTRLMASNLRRHITKTHIGNAPVYGTLVVAPGWKK</sequence>
<feature type="region of interest" description="Disordered" evidence="1">
    <location>
        <begin position="1"/>
        <end position="43"/>
    </location>
</feature>
<dbReference type="EMBL" id="CAJVRC010000888">
    <property type="protein sequence ID" value="CAG8906507.1"/>
    <property type="molecule type" value="Genomic_DNA"/>
</dbReference>
<name>A0A9W4KMY1_9EURO</name>
<dbReference type="AlphaFoldDB" id="A0A9W4KMY1"/>
<organism evidence="2 3">
    <name type="scientific">Penicillium egyptiacum</name>
    <dbReference type="NCBI Taxonomy" id="1303716"/>
    <lineage>
        <taxon>Eukaryota</taxon>
        <taxon>Fungi</taxon>
        <taxon>Dikarya</taxon>
        <taxon>Ascomycota</taxon>
        <taxon>Pezizomycotina</taxon>
        <taxon>Eurotiomycetes</taxon>
        <taxon>Eurotiomycetidae</taxon>
        <taxon>Eurotiales</taxon>
        <taxon>Aspergillaceae</taxon>
        <taxon>Penicillium</taxon>
    </lineage>
</organism>
<accession>A0A9W4KMY1</accession>
<evidence type="ECO:0000313" key="3">
    <source>
        <dbReference type="Proteomes" id="UP001154252"/>
    </source>
</evidence>